<evidence type="ECO:0000256" key="1">
    <source>
        <dbReference type="ARBA" id="ARBA00004123"/>
    </source>
</evidence>
<keyword evidence="8" id="KW-0804">Transcription</keyword>
<feature type="region of interest" description="Disordered" evidence="11">
    <location>
        <begin position="9"/>
        <end position="47"/>
    </location>
</feature>
<keyword evidence="7" id="KW-0805">Transcription regulation</keyword>
<sequence>MPDVFTIFPRNSPQAVSFGTPSPAGSEQTEPVDFSSGGSGTSLNKHTDIQCTLPDENAASNPSTSYAVLSPTAGHYASLGSQMRNQLPIEPSTRSFGSASHCSNSDFSDSERSGPPTKLLKLSPRIRDGRELLQCPTPGCDGMGHVSGNYATHRSLSGCPHADRSQVQAQHQELKCPTPGCDGSGHITGNYSSHRSLSGCPRANKLKKPIVVHREVEKQDTEPLRASGCPIANRGSLKIRSDSMSSLSPVGSDSNDLTESSRNAKTDGPSCPTPGCDGSGHATGSFLTHRSLSGCPRANVANVANSGVKPNKIPAKLDDLTNTMNVNRMSANQLQYNQLSNAYCSYNQTGNMSPVHDDIRSLDDEFYELEDYNTKLETDVNRLKLDINQFEQQVKNSERENQNIVRQTAQLTEYYESLRNNFISLLDSVRLPNFTDEKPNSENFDSYLNKLQQLCVESYKEENIAIFSSVRQALQDFTIPM</sequence>
<comment type="similarity">
    <text evidence="2">Belongs to the MYT1 family.</text>
</comment>
<keyword evidence="5" id="KW-0863">Zinc-finger</keyword>
<keyword evidence="3" id="KW-0479">Metal-binding</keyword>
<dbReference type="GO" id="GO:0005634">
    <property type="term" value="C:nucleus"/>
    <property type="evidence" value="ECO:0007669"/>
    <property type="project" value="UniProtKB-SubCell"/>
</dbReference>
<evidence type="ECO:0000256" key="11">
    <source>
        <dbReference type="SAM" id="MobiDB-lite"/>
    </source>
</evidence>
<evidence type="ECO:0000256" key="6">
    <source>
        <dbReference type="ARBA" id="ARBA00022833"/>
    </source>
</evidence>
<keyword evidence="4" id="KW-0677">Repeat</keyword>
<reference evidence="12 13" key="1">
    <citation type="journal article" date="2018" name="Gigascience">
        <title>Genomes of trombidid mites reveal novel predicted allergens and laterally-transferred genes associated with secondary metabolism.</title>
        <authorList>
            <person name="Dong X."/>
            <person name="Chaisiri K."/>
            <person name="Xia D."/>
            <person name="Armstrong S.D."/>
            <person name="Fang Y."/>
            <person name="Donnelly M.J."/>
            <person name="Kadowaki T."/>
            <person name="McGarry J.W."/>
            <person name="Darby A.C."/>
            <person name="Makepeace B.L."/>
        </authorList>
    </citation>
    <scope>NUCLEOTIDE SEQUENCE [LARGE SCALE GENOMIC DNA]</scope>
    <source>
        <strain evidence="12">UoL-UT</strain>
    </source>
</reference>
<accession>A0A443SHW7</accession>
<name>A0A443SHW7_9ACAR</name>
<dbReference type="Gene3D" id="4.10.320.30">
    <property type="match status" value="3"/>
</dbReference>
<protein>
    <submittedName>
        <fullName evidence="12">Box A-binding factor-like isoform X2</fullName>
    </submittedName>
</protein>
<feature type="coiled-coil region" evidence="10">
    <location>
        <begin position="373"/>
        <end position="407"/>
    </location>
</feature>
<gene>
    <name evidence="12" type="ORF">B4U80_07863</name>
</gene>
<feature type="compositionally biased region" description="Polar residues" evidence="11">
    <location>
        <begin position="92"/>
        <end position="107"/>
    </location>
</feature>
<feature type="compositionally biased region" description="Polar residues" evidence="11">
    <location>
        <begin position="242"/>
        <end position="263"/>
    </location>
</feature>
<proteinExistence type="inferred from homology"/>
<evidence type="ECO:0000256" key="2">
    <source>
        <dbReference type="ARBA" id="ARBA00010194"/>
    </source>
</evidence>
<dbReference type="GO" id="GO:0000981">
    <property type="term" value="F:DNA-binding transcription factor activity, RNA polymerase II-specific"/>
    <property type="evidence" value="ECO:0007669"/>
    <property type="project" value="TreeGrafter"/>
</dbReference>
<evidence type="ECO:0000313" key="12">
    <source>
        <dbReference type="EMBL" id="RWS27099.1"/>
    </source>
</evidence>
<dbReference type="InterPro" id="IPR036060">
    <property type="entry name" value="Znf_C2H2C_sf"/>
</dbReference>
<dbReference type="SUPFAM" id="SSF103637">
    <property type="entry name" value="CCHHC domain"/>
    <property type="match status" value="3"/>
</dbReference>
<evidence type="ECO:0000256" key="8">
    <source>
        <dbReference type="ARBA" id="ARBA00023163"/>
    </source>
</evidence>
<dbReference type="Pfam" id="PF01530">
    <property type="entry name" value="zf-C2HC"/>
    <property type="match status" value="3"/>
</dbReference>
<evidence type="ECO:0000256" key="9">
    <source>
        <dbReference type="ARBA" id="ARBA00023242"/>
    </source>
</evidence>
<feature type="region of interest" description="Disordered" evidence="11">
    <location>
        <begin position="240"/>
        <end position="276"/>
    </location>
</feature>
<dbReference type="GO" id="GO:0007399">
    <property type="term" value="P:nervous system development"/>
    <property type="evidence" value="ECO:0007669"/>
    <property type="project" value="UniProtKB-KW"/>
</dbReference>
<dbReference type="FunFam" id="4.10.320.30:FF:000001">
    <property type="entry name" value="Myelin transcription factor 1-like, a"/>
    <property type="match status" value="3"/>
</dbReference>
<evidence type="ECO:0000313" key="13">
    <source>
        <dbReference type="Proteomes" id="UP000288716"/>
    </source>
</evidence>
<dbReference type="InterPro" id="IPR002515">
    <property type="entry name" value="Znf_C2H2C"/>
</dbReference>
<dbReference type="OrthoDB" id="10069059at2759"/>
<evidence type="ECO:0000256" key="7">
    <source>
        <dbReference type="ARBA" id="ARBA00023015"/>
    </source>
</evidence>
<dbReference type="AlphaFoldDB" id="A0A443SHW7"/>
<evidence type="ECO:0000256" key="10">
    <source>
        <dbReference type="SAM" id="Coils"/>
    </source>
</evidence>
<comment type="caution">
    <text evidence="12">The sequence shown here is derived from an EMBL/GenBank/DDBJ whole genome shotgun (WGS) entry which is preliminary data.</text>
</comment>
<dbReference type="GO" id="GO:0008270">
    <property type="term" value="F:zinc ion binding"/>
    <property type="evidence" value="ECO:0007669"/>
    <property type="project" value="UniProtKB-KW"/>
</dbReference>
<feature type="region of interest" description="Disordered" evidence="11">
    <location>
        <begin position="88"/>
        <end position="121"/>
    </location>
</feature>
<evidence type="ECO:0000256" key="4">
    <source>
        <dbReference type="ARBA" id="ARBA00022737"/>
    </source>
</evidence>
<dbReference type="Proteomes" id="UP000288716">
    <property type="component" value="Unassembled WGS sequence"/>
</dbReference>
<keyword evidence="10" id="KW-0175">Coiled coil</keyword>
<dbReference type="EMBL" id="NCKV01002253">
    <property type="protein sequence ID" value="RWS27099.1"/>
    <property type="molecule type" value="Genomic_DNA"/>
</dbReference>
<comment type="subcellular location">
    <subcellularLocation>
        <location evidence="1">Nucleus</location>
    </subcellularLocation>
</comment>
<dbReference type="PANTHER" id="PTHR10816">
    <property type="entry name" value="MYELIN TRANSCRIPTION FACTOR 1-RELATED"/>
    <property type="match status" value="1"/>
</dbReference>
<feature type="compositionally biased region" description="Polar residues" evidence="11">
    <location>
        <begin position="9"/>
        <end position="29"/>
    </location>
</feature>
<dbReference type="GO" id="GO:0000978">
    <property type="term" value="F:RNA polymerase II cis-regulatory region sequence-specific DNA binding"/>
    <property type="evidence" value="ECO:0007669"/>
    <property type="project" value="TreeGrafter"/>
</dbReference>
<dbReference type="PANTHER" id="PTHR10816:SF15">
    <property type="entry name" value="MYELIN TRANSCRIPTION FACTOR 1-LIKE PROTEIN"/>
    <property type="match status" value="1"/>
</dbReference>
<keyword evidence="9" id="KW-0539">Nucleus</keyword>
<evidence type="ECO:0000256" key="3">
    <source>
        <dbReference type="ARBA" id="ARBA00022723"/>
    </source>
</evidence>
<evidence type="ECO:0000256" key="5">
    <source>
        <dbReference type="ARBA" id="ARBA00022771"/>
    </source>
</evidence>
<keyword evidence="6" id="KW-0862">Zinc</keyword>
<dbReference type="PROSITE" id="PS51802">
    <property type="entry name" value="ZF_CCHHC"/>
    <property type="match status" value="3"/>
</dbReference>
<organism evidence="12 13">
    <name type="scientific">Leptotrombidium deliense</name>
    <dbReference type="NCBI Taxonomy" id="299467"/>
    <lineage>
        <taxon>Eukaryota</taxon>
        <taxon>Metazoa</taxon>
        <taxon>Ecdysozoa</taxon>
        <taxon>Arthropoda</taxon>
        <taxon>Chelicerata</taxon>
        <taxon>Arachnida</taxon>
        <taxon>Acari</taxon>
        <taxon>Acariformes</taxon>
        <taxon>Trombidiformes</taxon>
        <taxon>Prostigmata</taxon>
        <taxon>Anystina</taxon>
        <taxon>Parasitengona</taxon>
        <taxon>Trombiculoidea</taxon>
        <taxon>Trombiculidae</taxon>
        <taxon>Leptotrombidium</taxon>
    </lineage>
</organism>
<dbReference type="VEuPathDB" id="VectorBase:LDEU004942"/>
<keyword evidence="13" id="KW-1185">Reference proteome</keyword>